<dbReference type="Proteomes" id="UP000308600">
    <property type="component" value="Unassembled WGS sequence"/>
</dbReference>
<sequence length="319" mass="35324">MPILSSLSIPGRRASRPDTASTVSSTSSYYPTPSTITHTFSDGSSSGGSFHDRRSSFLSPVSPIIPYTTHNPWNDHPTHDIAPPDYTDGFTVAPEPAPTSRRPLAPLVPQIGNPPDYIEARIPVKPITYQFSALPNGAHLLLPPRDAPDSRPVYHIRTFQNTFSPSAHKTVIRRGGGDEGEFVGEFEFGMSSNKSYIFVHGKADHLAKVLHKTGKPSGHITHLVEGPWTWSRPSEPSVRLYWDCTNRSAWTCTLPGRTLAKYSPPDITPNRGMLMPTLQVTPTGQKYFDDILIATLIFEQKAALPMFKEVGEYRSYFSF</sequence>
<proteinExistence type="predicted"/>
<accession>A0ACD3BD61</accession>
<name>A0ACD3BD61_9AGAR</name>
<keyword evidence="2" id="KW-1185">Reference proteome</keyword>
<organism evidence="1 2">
    <name type="scientific">Pluteus cervinus</name>
    <dbReference type="NCBI Taxonomy" id="181527"/>
    <lineage>
        <taxon>Eukaryota</taxon>
        <taxon>Fungi</taxon>
        <taxon>Dikarya</taxon>
        <taxon>Basidiomycota</taxon>
        <taxon>Agaricomycotina</taxon>
        <taxon>Agaricomycetes</taxon>
        <taxon>Agaricomycetidae</taxon>
        <taxon>Agaricales</taxon>
        <taxon>Pluteineae</taxon>
        <taxon>Pluteaceae</taxon>
        <taxon>Pluteus</taxon>
    </lineage>
</organism>
<evidence type="ECO:0000313" key="1">
    <source>
        <dbReference type="EMBL" id="TFK75649.1"/>
    </source>
</evidence>
<protein>
    <submittedName>
        <fullName evidence="1">Uncharacterized protein</fullName>
    </submittedName>
</protein>
<gene>
    <name evidence="1" type="ORF">BDN72DRAFT_449042</name>
</gene>
<evidence type="ECO:0000313" key="2">
    <source>
        <dbReference type="Proteomes" id="UP000308600"/>
    </source>
</evidence>
<dbReference type="EMBL" id="ML208262">
    <property type="protein sequence ID" value="TFK75649.1"/>
    <property type="molecule type" value="Genomic_DNA"/>
</dbReference>
<reference evidence="1 2" key="1">
    <citation type="journal article" date="2019" name="Nat. Ecol. Evol.">
        <title>Megaphylogeny resolves global patterns of mushroom evolution.</title>
        <authorList>
            <person name="Varga T."/>
            <person name="Krizsan K."/>
            <person name="Foldi C."/>
            <person name="Dima B."/>
            <person name="Sanchez-Garcia M."/>
            <person name="Sanchez-Ramirez S."/>
            <person name="Szollosi G.J."/>
            <person name="Szarkandi J.G."/>
            <person name="Papp V."/>
            <person name="Albert L."/>
            <person name="Andreopoulos W."/>
            <person name="Angelini C."/>
            <person name="Antonin V."/>
            <person name="Barry K.W."/>
            <person name="Bougher N.L."/>
            <person name="Buchanan P."/>
            <person name="Buyck B."/>
            <person name="Bense V."/>
            <person name="Catcheside P."/>
            <person name="Chovatia M."/>
            <person name="Cooper J."/>
            <person name="Damon W."/>
            <person name="Desjardin D."/>
            <person name="Finy P."/>
            <person name="Geml J."/>
            <person name="Haridas S."/>
            <person name="Hughes K."/>
            <person name="Justo A."/>
            <person name="Karasinski D."/>
            <person name="Kautmanova I."/>
            <person name="Kiss B."/>
            <person name="Kocsube S."/>
            <person name="Kotiranta H."/>
            <person name="LaButti K.M."/>
            <person name="Lechner B.E."/>
            <person name="Liimatainen K."/>
            <person name="Lipzen A."/>
            <person name="Lukacs Z."/>
            <person name="Mihaltcheva S."/>
            <person name="Morgado L.N."/>
            <person name="Niskanen T."/>
            <person name="Noordeloos M.E."/>
            <person name="Ohm R.A."/>
            <person name="Ortiz-Santana B."/>
            <person name="Ovrebo C."/>
            <person name="Racz N."/>
            <person name="Riley R."/>
            <person name="Savchenko A."/>
            <person name="Shiryaev A."/>
            <person name="Soop K."/>
            <person name="Spirin V."/>
            <person name="Szebenyi C."/>
            <person name="Tomsovsky M."/>
            <person name="Tulloss R.E."/>
            <person name="Uehling J."/>
            <person name="Grigoriev I.V."/>
            <person name="Vagvolgyi C."/>
            <person name="Papp T."/>
            <person name="Martin F.M."/>
            <person name="Miettinen O."/>
            <person name="Hibbett D.S."/>
            <person name="Nagy L.G."/>
        </authorList>
    </citation>
    <scope>NUCLEOTIDE SEQUENCE [LARGE SCALE GENOMIC DNA]</scope>
    <source>
        <strain evidence="1 2">NL-1719</strain>
    </source>
</reference>